<organism evidence="1 2">
    <name type="scientific">Pararge aegeria aegeria</name>
    <dbReference type="NCBI Taxonomy" id="348720"/>
    <lineage>
        <taxon>Eukaryota</taxon>
        <taxon>Metazoa</taxon>
        <taxon>Ecdysozoa</taxon>
        <taxon>Arthropoda</taxon>
        <taxon>Hexapoda</taxon>
        <taxon>Insecta</taxon>
        <taxon>Pterygota</taxon>
        <taxon>Neoptera</taxon>
        <taxon>Endopterygota</taxon>
        <taxon>Lepidoptera</taxon>
        <taxon>Glossata</taxon>
        <taxon>Ditrysia</taxon>
        <taxon>Papilionoidea</taxon>
        <taxon>Nymphalidae</taxon>
        <taxon>Satyrinae</taxon>
        <taxon>Satyrini</taxon>
        <taxon>Parargina</taxon>
        <taxon>Pararge</taxon>
    </lineage>
</organism>
<proteinExistence type="predicted"/>
<evidence type="ECO:0000313" key="2">
    <source>
        <dbReference type="Proteomes" id="UP000838756"/>
    </source>
</evidence>
<dbReference type="Proteomes" id="UP000838756">
    <property type="component" value="Unassembled WGS sequence"/>
</dbReference>
<protein>
    <submittedName>
        <fullName evidence="1">Jg20566 protein</fullName>
    </submittedName>
</protein>
<dbReference type="OrthoDB" id="414730at2759"/>
<keyword evidence="2" id="KW-1185">Reference proteome</keyword>
<gene>
    <name evidence="1" type="primary">jg20566</name>
    <name evidence="1" type="ORF">PAEG_LOCUS2380</name>
</gene>
<comment type="caution">
    <text evidence="1">The sequence shown here is derived from an EMBL/GenBank/DDBJ whole genome shotgun (WGS) entry which is preliminary data.</text>
</comment>
<reference evidence="1" key="1">
    <citation type="submission" date="2022-03" db="EMBL/GenBank/DDBJ databases">
        <authorList>
            <person name="Lindestad O."/>
        </authorList>
    </citation>
    <scope>NUCLEOTIDE SEQUENCE</scope>
</reference>
<accession>A0A8S4QIN5</accession>
<dbReference type="EMBL" id="CAKXAJ010007552">
    <property type="protein sequence ID" value="CAH2210475.1"/>
    <property type="molecule type" value="Genomic_DNA"/>
</dbReference>
<evidence type="ECO:0000313" key="1">
    <source>
        <dbReference type="EMBL" id="CAH2210475.1"/>
    </source>
</evidence>
<dbReference type="AlphaFoldDB" id="A0A8S4QIN5"/>
<name>A0A8S4QIN5_9NEOP</name>
<sequence length="133" mass="14934">MEDSTVFLGMTLDCKLQWGTHIDTLAGKLSSAAYAVRKIRQITDVETARLVYFAYFHSVMSYGILLWGKAADIETIFILQKRAVRSIYKLKSRESLREKFKEIGGASTMCACAWRLHAFTAALVLAAHLIKGQ</sequence>